<evidence type="ECO:0000256" key="4">
    <source>
        <dbReference type="ARBA" id="ARBA00013673"/>
    </source>
</evidence>
<organism evidence="16 17">
    <name type="scientific">Candidatus Pullilachnospira stercoravium</name>
    <dbReference type="NCBI Taxonomy" id="2840913"/>
    <lineage>
        <taxon>Bacteria</taxon>
        <taxon>Bacillati</taxon>
        <taxon>Bacillota</taxon>
        <taxon>Clostridia</taxon>
        <taxon>Lachnospirales</taxon>
        <taxon>Lachnospiraceae</taxon>
        <taxon>Lachnospiraceae incertae sedis</taxon>
        <taxon>Candidatus Pullilachnospira</taxon>
    </lineage>
</organism>
<dbReference type="GO" id="GO:0005737">
    <property type="term" value="C:cytoplasm"/>
    <property type="evidence" value="ECO:0007669"/>
    <property type="project" value="UniProtKB-SubCell"/>
</dbReference>
<evidence type="ECO:0000256" key="12">
    <source>
        <dbReference type="PIRNR" id="PIRNR015601"/>
    </source>
</evidence>
<comment type="similarity">
    <text evidence="2 12">Belongs to the RNA methyltransferase RsmE family.</text>
</comment>
<dbReference type="PANTHER" id="PTHR30027">
    <property type="entry name" value="RIBOSOMAL RNA SMALL SUBUNIT METHYLTRANSFERASE E"/>
    <property type="match status" value="1"/>
</dbReference>
<dbReference type="InterPro" id="IPR029028">
    <property type="entry name" value="Alpha/beta_knot_MTases"/>
</dbReference>
<gene>
    <name evidence="16" type="ORF">IAA63_09390</name>
</gene>
<dbReference type="Pfam" id="PF20260">
    <property type="entry name" value="PUA_4"/>
    <property type="match status" value="1"/>
</dbReference>
<dbReference type="NCBIfam" id="TIGR00046">
    <property type="entry name" value="RsmE family RNA methyltransferase"/>
    <property type="match status" value="1"/>
</dbReference>
<reference evidence="16" key="1">
    <citation type="submission" date="2020-10" db="EMBL/GenBank/DDBJ databases">
        <authorList>
            <person name="Gilroy R."/>
        </authorList>
    </citation>
    <scope>NUCLEOTIDE SEQUENCE</scope>
    <source>
        <strain evidence="16">ChiBcec2-4451</strain>
    </source>
</reference>
<feature type="compositionally biased region" description="Basic and acidic residues" evidence="13">
    <location>
        <begin position="251"/>
        <end position="265"/>
    </location>
</feature>
<dbReference type="NCBIfam" id="NF008692">
    <property type="entry name" value="PRK11713.1-5"/>
    <property type="match status" value="1"/>
</dbReference>
<comment type="catalytic activity">
    <reaction evidence="11 12">
        <text>uridine(1498) in 16S rRNA + S-adenosyl-L-methionine = N(3)-methyluridine(1498) in 16S rRNA + S-adenosyl-L-homocysteine + H(+)</text>
        <dbReference type="Rhea" id="RHEA:42920"/>
        <dbReference type="Rhea" id="RHEA-COMP:10283"/>
        <dbReference type="Rhea" id="RHEA-COMP:10284"/>
        <dbReference type="ChEBI" id="CHEBI:15378"/>
        <dbReference type="ChEBI" id="CHEBI:57856"/>
        <dbReference type="ChEBI" id="CHEBI:59789"/>
        <dbReference type="ChEBI" id="CHEBI:65315"/>
        <dbReference type="ChEBI" id="CHEBI:74502"/>
        <dbReference type="EC" id="2.1.1.193"/>
    </reaction>
</comment>
<dbReference type="PANTHER" id="PTHR30027:SF3">
    <property type="entry name" value="16S RRNA (URACIL(1498)-N(3))-METHYLTRANSFERASE"/>
    <property type="match status" value="1"/>
</dbReference>
<accession>A0A9D1NUZ3</accession>
<comment type="function">
    <text evidence="10 12">Specifically methylates the N3 position of the uracil ring of uridine 1498 (m3U1498) in 16S rRNA. Acts on the fully assembled 30S ribosomal subunit.</text>
</comment>
<dbReference type="EMBL" id="DVON01000197">
    <property type="protein sequence ID" value="HIV13335.1"/>
    <property type="molecule type" value="Genomic_DNA"/>
</dbReference>
<keyword evidence="7 12" id="KW-0489">Methyltransferase</keyword>
<evidence type="ECO:0000259" key="15">
    <source>
        <dbReference type="Pfam" id="PF20260"/>
    </source>
</evidence>
<dbReference type="SUPFAM" id="SSF88697">
    <property type="entry name" value="PUA domain-like"/>
    <property type="match status" value="1"/>
</dbReference>
<dbReference type="Gene3D" id="3.40.1280.10">
    <property type="match status" value="1"/>
</dbReference>
<evidence type="ECO:0000256" key="6">
    <source>
        <dbReference type="ARBA" id="ARBA00022552"/>
    </source>
</evidence>
<evidence type="ECO:0000259" key="14">
    <source>
        <dbReference type="Pfam" id="PF04452"/>
    </source>
</evidence>
<dbReference type="Pfam" id="PF04452">
    <property type="entry name" value="Methyltrans_RNA"/>
    <property type="match status" value="1"/>
</dbReference>
<dbReference type="GO" id="GO:0070042">
    <property type="term" value="F:rRNA (uridine-N3-)-methyltransferase activity"/>
    <property type="evidence" value="ECO:0007669"/>
    <property type="project" value="TreeGrafter"/>
</dbReference>
<dbReference type="CDD" id="cd18084">
    <property type="entry name" value="RsmE-like"/>
    <property type="match status" value="1"/>
</dbReference>
<keyword evidence="5 12" id="KW-0963">Cytoplasm</keyword>
<evidence type="ECO:0000256" key="5">
    <source>
        <dbReference type="ARBA" id="ARBA00022490"/>
    </source>
</evidence>
<evidence type="ECO:0000313" key="17">
    <source>
        <dbReference type="Proteomes" id="UP000886723"/>
    </source>
</evidence>
<dbReference type="InterPro" id="IPR015947">
    <property type="entry name" value="PUA-like_sf"/>
</dbReference>
<sequence length="271" mass="29863">MYRFFVEPGQVHMEEKQIVITGSDVNHMKNVLRMKPGEEISVSDESGREYACTLNELGTEQITAQILYVQESGLELPARISLYQGLPKSDKMEWIIQKTVELGVAEIIPVATKRAVVKLDAKKGESKRKRWQGVAESAAKQSKRLMIPQVHPVMDFRSAVDRAALADVPLIPYEMAGDMEKTRQLFGRIRPGTTAAIFIGPEGGFAPEEVEYALSKGVLPITLGKRILRTETAGMTVLSILMYLLEGQKDPAEDAMDGKPGKDESDGSISG</sequence>
<evidence type="ECO:0000256" key="10">
    <source>
        <dbReference type="ARBA" id="ARBA00025699"/>
    </source>
</evidence>
<dbReference type="EC" id="2.1.1.193" evidence="3 12"/>
<keyword evidence="9 12" id="KW-0949">S-adenosyl-L-methionine</keyword>
<evidence type="ECO:0000313" key="16">
    <source>
        <dbReference type="EMBL" id="HIV13335.1"/>
    </source>
</evidence>
<keyword evidence="8 12" id="KW-0808">Transferase</keyword>
<evidence type="ECO:0000256" key="13">
    <source>
        <dbReference type="SAM" id="MobiDB-lite"/>
    </source>
</evidence>
<proteinExistence type="inferred from homology"/>
<dbReference type="GO" id="GO:0070475">
    <property type="term" value="P:rRNA base methylation"/>
    <property type="evidence" value="ECO:0007669"/>
    <property type="project" value="TreeGrafter"/>
</dbReference>
<dbReference type="InterPro" id="IPR046886">
    <property type="entry name" value="RsmE_MTase_dom"/>
</dbReference>
<evidence type="ECO:0000256" key="9">
    <source>
        <dbReference type="ARBA" id="ARBA00022691"/>
    </source>
</evidence>
<evidence type="ECO:0000256" key="1">
    <source>
        <dbReference type="ARBA" id="ARBA00004496"/>
    </source>
</evidence>
<evidence type="ECO:0000256" key="7">
    <source>
        <dbReference type="ARBA" id="ARBA00022603"/>
    </source>
</evidence>
<comment type="subcellular location">
    <subcellularLocation>
        <location evidence="1 12">Cytoplasm</location>
    </subcellularLocation>
</comment>
<evidence type="ECO:0000256" key="11">
    <source>
        <dbReference type="ARBA" id="ARBA00047944"/>
    </source>
</evidence>
<protein>
    <recommendedName>
        <fullName evidence="4 12">Ribosomal RNA small subunit methyltransferase E</fullName>
        <ecNumber evidence="3 12">2.1.1.193</ecNumber>
    </recommendedName>
</protein>
<evidence type="ECO:0000256" key="8">
    <source>
        <dbReference type="ARBA" id="ARBA00022679"/>
    </source>
</evidence>
<dbReference type="PIRSF" id="PIRSF015601">
    <property type="entry name" value="MTase_slr0722"/>
    <property type="match status" value="1"/>
</dbReference>
<feature type="domain" description="Ribosomal RNA small subunit methyltransferase E methyltransferase" evidence="14">
    <location>
        <begin position="75"/>
        <end position="242"/>
    </location>
</feature>
<dbReference type="AlphaFoldDB" id="A0A9D1NUZ3"/>
<feature type="domain" description="Ribosomal RNA small subunit methyltransferase E PUA-like" evidence="15">
    <location>
        <begin position="20"/>
        <end position="67"/>
    </location>
</feature>
<comment type="caution">
    <text evidence="16">The sequence shown here is derived from an EMBL/GenBank/DDBJ whole genome shotgun (WGS) entry which is preliminary data.</text>
</comment>
<dbReference type="InterPro" id="IPR046887">
    <property type="entry name" value="RsmE_PUA-like"/>
</dbReference>
<dbReference type="InterPro" id="IPR029026">
    <property type="entry name" value="tRNA_m1G_MTases_N"/>
</dbReference>
<reference evidence="16" key="2">
    <citation type="journal article" date="2021" name="PeerJ">
        <title>Extensive microbial diversity within the chicken gut microbiome revealed by metagenomics and culture.</title>
        <authorList>
            <person name="Gilroy R."/>
            <person name="Ravi A."/>
            <person name="Getino M."/>
            <person name="Pursley I."/>
            <person name="Horton D.L."/>
            <person name="Alikhan N.F."/>
            <person name="Baker D."/>
            <person name="Gharbi K."/>
            <person name="Hall N."/>
            <person name="Watson M."/>
            <person name="Adriaenssens E.M."/>
            <person name="Foster-Nyarko E."/>
            <person name="Jarju S."/>
            <person name="Secka A."/>
            <person name="Antonio M."/>
            <person name="Oren A."/>
            <person name="Chaudhuri R.R."/>
            <person name="La Ragione R."/>
            <person name="Hildebrand F."/>
            <person name="Pallen M.J."/>
        </authorList>
    </citation>
    <scope>NUCLEOTIDE SEQUENCE</scope>
    <source>
        <strain evidence="16">ChiBcec2-4451</strain>
    </source>
</reference>
<dbReference type="SUPFAM" id="SSF75217">
    <property type="entry name" value="alpha/beta knot"/>
    <property type="match status" value="1"/>
</dbReference>
<dbReference type="Proteomes" id="UP000886723">
    <property type="component" value="Unassembled WGS sequence"/>
</dbReference>
<name>A0A9D1NUZ3_9FIRM</name>
<keyword evidence="6 12" id="KW-0698">rRNA processing</keyword>
<evidence type="ECO:0000256" key="3">
    <source>
        <dbReference type="ARBA" id="ARBA00012328"/>
    </source>
</evidence>
<dbReference type="Gene3D" id="2.40.240.20">
    <property type="entry name" value="Hypothetical PUA domain-like, domain 1"/>
    <property type="match status" value="1"/>
</dbReference>
<dbReference type="InterPro" id="IPR006700">
    <property type="entry name" value="RsmE"/>
</dbReference>
<feature type="region of interest" description="Disordered" evidence="13">
    <location>
        <begin position="251"/>
        <end position="271"/>
    </location>
</feature>
<evidence type="ECO:0000256" key="2">
    <source>
        <dbReference type="ARBA" id="ARBA00005528"/>
    </source>
</evidence>